<dbReference type="Proteomes" id="UP000306575">
    <property type="component" value="Unassembled WGS sequence"/>
</dbReference>
<organism evidence="3 4">
    <name type="scientific">Shimia litoralis</name>
    <dbReference type="NCBI Taxonomy" id="420403"/>
    <lineage>
        <taxon>Bacteria</taxon>
        <taxon>Pseudomonadati</taxon>
        <taxon>Pseudomonadota</taxon>
        <taxon>Alphaproteobacteria</taxon>
        <taxon>Rhodobacterales</taxon>
        <taxon>Roseobacteraceae</taxon>
    </lineage>
</organism>
<comment type="caution">
    <text evidence="3">The sequence shown here is derived from an EMBL/GenBank/DDBJ whole genome shotgun (WGS) entry which is preliminary data.</text>
</comment>
<feature type="chain" id="PRO_5020334983" evidence="1">
    <location>
        <begin position="23"/>
        <end position="381"/>
    </location>
</feature>
<dbReference type="RefSeq" id="WP_138014963.1">
    <property type="nucleotide sequence ID" value="NZ_SULI01000002.1"/>
</dbReference>
<dbReference type="AlphaFoldDB" id="A0A4V6YFL7"/>
<protein>
    <submittedName>
        <fullName evidence="3">Peptidase M23</fullName>
    </submittedName>
</protein>
<evidence type="ECO:0000259" key="2">
    <source>
        <dbReference type="Pfam" id="PF01551"/>
    </source>
</evidence>
<evidence type="ECO:0000313" key="4">
    <source>
        <dbReference type="Proteomes" id="UP000306575"/>
    </source>
</evidence>
<dbReference type="SUPFAM" id="SSF51261">
    <property type="entry name" value="Duplicated hybrid motif"/>
    <property type="match status" value="1"/>
</dbReference>
<gene>
    <name evidence="3" type="ORF">FAP39_03355</name>
</gene>
<proteinExistence type="predicted"/>
<evidence type="ECO:0000256" key="1">
    <source>
        <dbReference type="SAM" id="SignalP"/>
    </source>
</evidence>
<feature type="domain" description="M23ase beta-sheet core" evidence="2">
    <location>
        <begin position="264"/>
        <end position="371"/>
    </location>
</feature>
<dbReference type="InterPro" id="IPR016047">
    <property type="entry name" value="M23ase_b-sheet_dom"/>
</dbReference>
<keyword evidence="1" id="KW-0732">Signal</keyword>
<keyword evidence="4" id="KW-1185">Reference proteome</keyword>
<dbReference type="InterPro" id="IPR011055">
    <property type="entry name" value="Dup_hybrid_motif"/>
</dbReference>
<dbReference type="EMBL" id="SULI01000002">
    <property type="protein sequence ID" value="TKZ22251.1"/>
    <property type="molecule type" value="Genomic_DNA"/>
</dbReference>
<dbReference type="OrthoDB" id="9809144at2"/>
<reference evidence="3 4" key="1">
    <citation type="submission" date="2019-04" db="EMBL/GenBank/DDBJ databases">
        <title>Genome sequence of Pelagicola litoralis CL-ES2.</title>
        <authorList>
            <person name="Cao J."/>
        </authorList>
    </citation>
    <scope>NUCLEOTIDE SEQUENCE [LARGE SCALE GENOMIC DNA]</scope>
    <source>
        <strain evidence="3 4">CL-ES2</strain>
    </source>
</reference>
<evidence type="ECO:0000313" key="3">
    <source>
        <dbReference type="EMBL" id="TKZ22251.1"/>
    </source>
</evidence>
<dbReference type="Gene3D" id="2.70.70.10">
    <property type="entry name" value="Glucose Permease (Domain IIA)"/>
    <property type="match status" value="1"/>
</dbReference>
<name>A0A4V6YFL7_9RHOB</name>
<feature type="signal peptide" evidence="1">
    <location>
        <begin position="1"/>
        <end position="22"/>
    </location>
</feature>
<sequence length="381" mass="40222">MKFAAVLFSGAIILAGVHGAFAQSNPADSARAAAQQLEQASLSLQSARKSRDRVAALTQTVQAYEAGLMAMREGLRRAAIREAQIGRELKAQEAEISRLLGVLQSMGSGPPPVMLLHPSGPTGTARSGMILADITPALEARANKLRVDLEEIVILRDLQQGAADDLQAGLRGVQDARTELSKAISDRSDLPQRFADDPVKTALLIATTETLEGFASGLSEIQEDGVQPMDLPDISARKGSLALPVQAQVLRYAGEADAAGIRRPGLVLAARPNALVVSPTAATIRYRGPLLDYGNVMILEPQTGLLFVLAGMETVFGDAGQVIPEGTPVGLMGGEDPKIGAILSQSGDGSGNGRSETLYIEVRQDKNSVDPNIWFRTDKDG</sequence>
<dbReference type="Pfam" id="PF01551">
    <property type="entry name" value="Peptidase_M23"/>
    <property type="match status" value="1"/>
</dbReference>
<accession>A0A4V6YFL7</accession>